<protein>
    <recommendedName>
        <fullName evidence="1">Chalcone isomerase domain-containing protein</fullName>
    </recommendedName>
</protein>
<evidence type="ECO:0000313" key="2">
    <source>
        <dbReference type="EMBL" id="KKN99514.1"/>
    </source>
</evidence>
<feature type="domain" description="Chalcone isomerase" evidence="1">
    <location>
        <begin position="28"/>
        <end position="185"/>
    </location>
</feature>
<dbReference type="InterPro" id="IPR016088">
    <property type="entry name" value="Chalcone_isomerase_3-sand"/>
</dbReference>
<dbReference type="InterPro" id="IPR016087">
    <property type="entry name" value="Chalcone_isomerase"/>
</dbReference>
<reference evidence="2" key="1">
    <citation type="journal article" date="2015" name="Nature">
        <title>Complex archaea that bridge the gap between prokaryotes and eukaryotes.</title>
        <authorList>
            <person name="Spang A."/>
            <person name="Saw J.H."/>
            <person name="Jorgensen S.L."/>
            <person name="Zaremba-Niedzwiedzka K."/>
            <person name="Martijn J."/>
            <person name="Lind A.E."/>
            <person name="van Eijk R."/>
            <person name="Schleper C."/>
            <person name="Guy L."/>
            <person name="Ettema T.J."/>
        </authorList>
    </citation>
    <scope>NUCLEOTIDE SEQUENCE</scope>
</reference>
<gene>
    <name evidence="2" type="ORF">LCGC14_0136050</name>
</gene>
<dbReference type="AlphaFoldDB" id="A0A0F9V6A0"/>
<dbReference type="Pfam" id="PF16036">
    <property type="entry name" value="Chalcone_3"/>
    <property type="match status" value="1"/>
</dbReference>
<proteinExistence type="predicted"/>
<name>A0A0F9V6A0_9ZZZZ</name>
<sequence length="186" mass="20798">MRPHYLLLAGLLLSSPALASNERINQAGFASSVTTENSNQVLPLRNTHLLEYLFVDVYSAALYAPADAKLEQLLASNSALRLELYYYRSIKRQDVIKAAWTALERQYDTTTLATLKPSVDQLHASFSDIGSGDRYSLTRTSDQHLVLRHNGQITFESNDRQLADAYLGIWLRPDGLSAELRSALLN</sequence>
<evidence type="ECO:0000259" key="1">
    <source>
        <dbReference type="Pfam" id="PF16036"/>
    </source>
</evidence>
<accession>A0A0F9V6A0</accession>
<organism evidence="2">
    <name type="scientific">marine sediment metagenome</name>
    <dbReference type="NCBI Taxonomy" id="412755"/>
    <lineage>
        <taxon>unclassified sequences</taxon>
        <taxon>metagenomes</taxon>
        <taxon>ecological metagenomes</taxon>
    </lineage>
</organism>
<dbReference type="EMBL" id="LAZR01000046">
    <property type="protein sequence ID" value="KKN99514.1"/>
    <property type="molecule type" value="Genomic_DNA"/>
</dbReference>
<dbReference type="Gene3D" id="3.50.70.10">
    <property type="match status" value="1"/>
</dbReference>
<comment type="caution">
    <text evidence="2">The sequence shown here is derived from an EMBL/GenBank/DDBJ whole genome shotgun (WGS) entry which is preliminary data.</text>
</comment>